<dbReference type="NCBIfam" id="NF038262">
    <property type="entry name" value="SiaB_fam_kinase"/>
    <property type="match status" value="1"/>
</dbReference>
<dbReference type="InterPro" id="IPR046239">
    <property type="entry name" value="DUF6272"/>
</dbReference>
<comment type="caution">
    <text evidence="1">The sequence shown here is derived from an EMBL/GenBank/DDBJ whole genome shotgun (WGS) entry which is preliminary data.</text>
</comment>
<organism evidence="1 2">
    <name type="scientific">Brumimicrobium salinarum</name>
    <dbReference type="NCBI Taxonomy" id="2058658"/>
    <lineage>
        <taxon>Bacteria</taxon>
        <taxon>Pseudomonadati</taxon>
        <taxon>Bacteroidota</taxon>
        <taxon>Flavobacteriia</taxon>
        <taxon>Flavobacteriales</taxon>
        <taxon>Crocinitomicaceae</taxon>
        <taxon>Brumimicrobium</taxon>
    </lineage>
</organism>
<sequence length="189" mass="21761">MGKTKQLNISIDEIFEDLREKFSTSDSGYIMMSHFGEFSQDLVNSLSEGLEYIMLNRETPKKLTKRMFTVMIEGLQNIRIHGARDTKGKQYGHVMIKEDNGVYTASFGNVVNFKSQKLLVKHLNNLNRMNSVEIKEFYLENLSNGMMTEKGGAGLGFITIKLKSKSNIAYRFYDYTNTQSYFEMEVELP</sequence>
<proteinExistence type="predicted"/>
<gene>
    <name evidence="1" type="ORF">CW751_07445</name>
</gene>
<protein>
    <submittedName>
        <fullName evidence="1">Uncharacterized protein</fullName>
    </submittedName>
</protein>
<keyword evidence="2" id="KW-1185">Reference proteome</keyword>
<accession>A0A2I0R335</accession>
<evidence type="ECO:0000313" key="2">
    <source>
        <dbReference type="Proteomes" id="UP000236654"/>
    </source>
</evidence>
<dbReference type="EMBL" id="PJNI01000007">
    <property type="protein sequence ID" value="PKR80992.1"/>
    <property type="molecule type" value="Genomic_DNA"/>
</dbReference>
<evidence type="ECO:0000313" key="1">
    <source>
        <dbReference type="EMBL" id="PKR80992.1"/>
    </source>
</evidence>
<dbReference type="Proteomes" id="UP000236654">
    <property type="component" value="Unassembled WGS sequence"/>
</dbReference>
<dbReference type="AlphaFoldDB" id="A0A2I0R335"/>
<reference evidence="1 2" key="1">
    <citation type="submission" date="2017-12" db="EMBL/GenBank/DDBJ databases">
        <title>The draft genome sequence of Brumimicrobium saltpan LHR20.</title>
        <authorList>
            <person name="Do Z.-J."/>
            <person name="Luo H.-R."/>
        </authorList>
    </citation>
    <scope>NUCLEOTIDE SEQUENCE [LARGE SCALE GENOMIC DNA]</scope>
    <source>
        <strain evidence="1 2">LHR20</strain>
    </source>
</reference>
<dbReference type="RefSeq" id="WP_101334374.1">
    <property type="nucleotide sequence ID" value="NZ_PJNI01000007.1"/>
</dbReference>
<name>A0A2I0R335_9FLAO</name>
<dbReference type="Pfam" id="PF19788">
    <property type="entry name" value="DUF6272"/>
    <property type="match status" value="1"/>
</dbReference>
<dbReference type="OrthoDB" id="1117715at2"/>